<dbReference type="PANTHER" id="PTHR43163">
    <property type="entry name" value="DIPEPTIDE TRANSPORT SYSTEM PERMEASE PROTEIN DPPB-RELATED"/>
    <property type="match status" value="1"/>
</dbReference>
<evidence type="ECO:0000256" key="1">
    <source>
        <dbReference type="ARBA" id="ARBA00004651"/>
    </source>
</evidence>
<evidence type="ECO:0000256" key="5">
    <source>
        <dbReference type="ARBA" id="ARBA00022989"/>
    </source>
</evidence>
<keyword evidence="10" id="KW-1185">Reference proteome</keyword>
<evidence type="ECO:0000259" key="8">
    <source>
        <dbReference type="PROSITE" id="PS50928"/>
    </source>
</evidence>
<name>A0ABW2KIG3_9ACTN</name>
<proteinExistence type="inferred from homology"/>
<evidence type="ECO:0000256" key="3">
    <source>
        <dbReference type="ARBA" id="ARBA00022475"/>
    </source>
</evidence>
<dbReference type="InterPro" id="IPR045621">
    <property type="entry name" value="BPD_transp_1_N"/>
</dbReference>
<evidence type="ECO:0000313" key="9">
    <source>
        <dbReference type="EMBL" id="MFC7329031.1"/>
    </source>
</evidence>
<organism evidence="9 10">
    <name type="scientific">Marinactinospora rubrisoli</name>
    <dbReference type="NCBI Taxonomy" id="2715399"/>
    <lineage>
        <taxon>Bacteria</taxon>
        <taxon>Bacillati</taxon>
        <taxon>Actinomycetota</taxon>
        <taxon>Actinomycetes</taxon>
        <taxon>Streptosporangiales</taxon>
        <taxon>Nocardiopsidaceae</taxon>
        <taxon>Marinactinospora</taxon>
    </lineage>
</organism>
<reference evidence="10" key="1">
    <citation type="journal article" date="2019" name="Int. J. Syst. Evol. Microbiol.">
        <title>The Global Catalogue of Microorganisms (GCM) 10K type strain sequencing project: providing services to taxonomists for standard genome sequencing and annotation.</title>
        <authorList>
            <consortium name="The Broad Institute Genomics Platform"/>
            <consortium name="The Broad Institute Genome Sequencing Center for Infectious Disease"/>
            <person name="Wu L."/>
            <person name="Ma J."/>
        </authorList>
    </citation>
    <scope>NUCLEOTIDE SEQUENCE [LARGE SCALE GENOMIC DNA]</scope>
    <source>
        <strain evidence="10">CGMCC 4.7382</strain>
    </source>
</reference>
<evidence type="ECO:0000313" key="10">
    <source>
        <dbReference type="Proteomes" id="UP001596540"/>
    </source>
</evidence>
<feature type="transmembrane region" description="Helical" evidence="7">
    <location>
        <begin position="174"/>
        <end position="196"/>
    </location>
</feature>
<dbReference type="Pfam" id="PF00528">
    <property type="entry name" value="BPD_transp_1"/>
    <property type="match status" value="1"/>
</dbReference>
<dbReference type="Pfam" id="PF19300">
    <property type="entry name" value="BPD_transp_1_N"/>
    <property type="match status" value="1"/>
</dbReference>
<evidence type="ECO:0000256" key="2">
    <source>
        <dbReference type="ARBA" id="ARBA00022448"/>
    </source>
</evidence>
<comment type="subcellular location">
    <subcellularLocation>
        <location evidence="1 7">Cell membrane</location>
        <topology evidence="1 7">Multi-pass membrane protein</topology>
    </subcellularLocation>
</comment>
<evidence type="ECO:0000256" key="6">
    <source>
        <dbReference type="ARBA" id="ARBA00023136"/>
    </source>
</evidence>
<dbReference type="EMBL" id="JBHTBH010000006">
    <property type="protein sequence ID" value="MFC7329031.1"/>
    <property type="molecule type" value="Genomic_DNA"/>
</dbReference>
<feature type="transmembrane region" description="Helical" evidence="7">
    <location>
        <begin position="235"/>
        <end position="261"/>
    </location>
</feature>
<dbReference type="SUPFAM" id="SSF161098">
    <property type="entry name" value="MetI-like"/>
    <property type="match status" value="1"/>
</dbReference>
<gene>
    <name evidence="9" type="ORF">ACFQRF_14905</name>
</gene>
<feature type="transmembrane region" description="Helical" evidence="7">
    <location>
        <begin position="281"/>
        <end position="304"/>
    </location>
</feature>
<keyword evidence="5 7" id="KW-1133">Transmembrane helix</keyword>
<dbReference type="PROSITE" id="PS50928">
    <property type="entry name" value="ABC_TM1"/>
    <property type="match status" value="1"/>
</dbReference>
<accession>A0ABW2KIG3</accession>
<feature type="transmembrane region" description="Helical" evidence="7">
    <location>
        <begin position="101"/>
        <end position="122"/>
    </location>
</feature>
<keyword evidence="2 7" id="KW-0813">Transport</keyword>
<keyword evidence="3" id="KW-1003">Cell membrane</keyword>
<keyword evidence="4 7" id="KW-0812">Transmembrane</keyword>
<dbReference type="InterPro" id="IPR000515">
    <property type="entry name" value="MetI-like"/>
</dbReference>
<evidence type="ECO:0000256" key="7">
    <source>
        <dbReference type="RuleBase" id="RU363032"/>
    </source>
</evidence>
<keyword evidence="6 7" id="KW-0472">Membrane</keyword>
<dbReference type="InterPro" id="IPR035906">
    <property type="entry name" value="MetI-like_sf"/>
</dbReference>
<comment type="similarity">
    <text evidence="7">Belongs to the binding-protein-dependent transport system permease family.</text>
</comment>
<dbReference type="Gene3D" id="1.10.3720.10">
    <property type="entry name" value="MetI-like"/>
    <property type="match status" value="1"/>
</dbReference>
<dbReference type="Proteomes" id="UP001596540">
    <property type="component" value="Unassembled WGS sequence"/>
</dbReference>
<dbReference type="PANTHER" id="PTHR43163:SF6">
    <property type="entry name" value="DIPEPTIDE TRANSPORT SYSTEM PERMEASE PROTEIN DPPB-RELATED"/>
    <property type="match status" value="1"/>
</dbReference>
<protein>
    <submittedName>
        <fullName evidence="9">ABC transporter permease</fullName>
    </submittedName>
</protein>
<feature type="domain" description="ABC transmembrane type-1" evidence="8">
    <location>
        <begin position="95"/>
        <end position="304"/>
    </location>
</feature>
<evidence type="ECO:0000256" key="4">
    <source>
        <dbReference type="ARBA" id="ARBA00022692"/>
    </source>
</evidence>
<feature type="transmembrane region" description="Helical" evidence="7">
    <location>
        <begin position="134"/>
        <end position="162"/>
    </location>
</feature>
<sequence>MGRYLLGRLAQSALTLLLVSAVIFAGVRAIPGDPALLLAGDDPDPQTVAAIRERLGLDRPLVVQYLLWLGQMARLDFGESIRTGLPVAETIWTRIPVTLELAALSLLVAALIGIATGVVAAVRQGRPADWLANAAALLGMSVPNFWMGLMGVLLFAVALGWLPASGFVPFSESPAANLAGMVMPAIVLGTGLAAVIMRQTRSSMIEVLGADYIRTARAKGMPPHRVVLVHALRNSLITVLTILGLQLGGLISGAVVTEQIFVLPGFGRLMVEAVFTRDFPVIQAAVMVAAAGYILVNLAVDLLYSVVDPRIRVRAVPSGRGVKRGVR</sequence>
<dbReference type="CDD" id="cd06261">
    <property type="entry name" value="TM_PBP2"/>
    <property type="match status" value="1"/>
</dbReference>
<comment type="caution">
    <text evidence="9">The sequence shown here is derived from an EMBL/GenBank/DDBJ whole genome shotgun (WGS) entry which is preliminary data.</text>
</comment>
<dbReference type="RefSeq" id="WP_379871676.1">
    <property type="nucleotide sequence ID" value="NZ_JBHTBH010000006.1"/>
</dbReference>